<dbReference type="InterPro" id="IPR014284">
    <property type="entry name" value="RNA_pol_sigma-70_dom"/>
</dbReference>
<keyword evidence="4" id="KW-0804">Transcription</keyword>
<name>A0ABT6RBG5_9BACT</name>
<dbReference type="InterPro" id="IPR013324">
    <property type="entry name" value="RNA_pol_sigma_r3/r4-like"/>
</dbReference>
<keyword evidence="2" id="KW-0805">Transcription regulation</keyword>
<dbReference type="InterPro" id="IPR007627">
    <property type="entry name" value="RNA_pol_sigma70_r2"/>
</dbReference>
<dbReference type="Proteomes" id="UP001226434">
    <property type="component" value="Unassembled WGS sequence"/>
</dbReference>
<protein>
    <submittedName>
        <fullName evidence="7">Sigma-70 family RNA polymerase sigma factor</fullName>
    </submittedName>
</protein>
<evidence type="ECO:0000256" key="1">
    <source>
        <dbReference type="ARBA" id="ARBA00010641"/>
    </source>
</evidence>
<comment type="similarity">
    <text evidence="1">Belongs to the sigma-70 factor family. ECF subfamily.</text>
</comment>
<evidence type="ECO:0000256" key="2">
    <source>
        <dbReference type="ARBA" id="ARBA00023015"/>
    </source>
</evidence>
<dbReference type="Gene3D" id="1.10.1740.10">
    <property type="match status" value="1"/>
</dbReference>
<evidence type="ECO:0000256" key="4">
    <source>
        <dbReference type="ARBA" id="ARBA00023163"/>
    </source>
</evidence>
<dbReference type="InterPro" id="IPR013325">
    <property type="entry name" value="RNA_pol_sigma_r2"/>
</dbReference>
<evidence type="ECO:0000313" key="8">
    <source>
        <dbReference type="Proteomes" id="UP001226434"/>
    </source>
</evidence>
<dbReference type="InterPro" id="IPR036388">
    <property type="entry name" value="WH-like_DNA-bd_sf"/>
</dbReference>
<reference evidence="7 8" key="1">
    <citation type="submission" date="2023-05" db="EMBL/GenBank/DDBJ databases">
        <title>Genome sequence of Pinibacter sp. MAH-24.</title>
        <authorList>
            <person name="Huq M.A."/>
        </authorList>
    </citation>
    <scope>NUCLEOTIDE SEQUENCE [LARGE SCALE GENOMIC DNA]</scope>
    <source>
        <strain evidence="7 8">MAH-24</strain>
    </source>
</reference>
<keyword evidence="3" id="KW-0731">Sigma factor</keyword>
<dbReference type="SUPFAM" id="SSF88659">
    <property type="entry name" value="Sigma3 and sigma4 domains of RNA polymerase sigma factors"/>
    <property type="match status" value="1"/>
</dbReference>
<sequence>MLNYSNDTLIALWNDFRNGSSTAFSSIIKWYYKDLFRYGCKFTQDEHLVKDCIQNVFLSLWKNHTTIGETEQVKFYLLTCLRRDIARELKKGKTEISYDNFSSESFFDLGLNAENRLVDREKSVELTRKIKETLKSLSKRQQEIIYLRFYMNADADRIAEIMEINHQSVYNLLHDALKKLKAVSEKFIICLLLLLTISGL</sequence>
<feature type="domain" description="RNA polymerase sigma factor 70 region 4 type 2" evidence="6">
    <location>
        <begin position="128"/>
        <end position="180"/>
    </location>
</feature>
<gene>
    <name evidence="7" type="ORF">QJ048_08745</name>
</gene>
<dbReference type="InterPro" id="IPR013249">
    <property type="entry name" value="RNA_pol_sigma70_r4_t2"/>
</dbReference>
<evidence type="ECO:0000256" key="3">
    <source>
        <dbReference type="ARBA" id="ARBA00023082"/>
    </source>
</evidence>
<dbReference type="EMBL" id="JASBRG010000005">
    <property type="protein sequence ID" value="MDI3319858.1"/>
    <property type="molecule type" value="Genomic_DNA"/>
</dbReference>
<keyword evidence="8" id="KW-1185">Reference proteome</keyword>
<dbReference type="InterPro" id="IPR039425">
    <property type="entry name" value="RNA_pol_sigma-70-like"/>
</dbReference>
<proteinExistence type="inferred from homology"/>
<dbReference type="CDD" id="cd06171">
    <property type="entry name" value="Sigma70_r4"/>
    <property type="match status" value="1"/>
</dbReference>
<accession>A0ABT6RBG5</accession>
<organism evidence="7 8">
    <name type="scientific">Pinibacter soli</name>
    <dbReference type="NCBI Taxonomy" id="3044211"/>
    <lineage>
        <taxon>Bacteria</taxon>
        <taxon>Pseudomonadati</taxon>
        <taxon>Bacteroidota</taxon>
        <taxon>Chitinophagia</taxon>
        <taxon>Chitinophagales</taxon>
        <taxon>Chitinophagaceae</taxon>
        <taxon>Pinibacter</taxon>
    </lineage>
</organism>
<dbReference type="Pfam" id="PF08281">
    <property type="entry name" value="Sigma70_r4_2"/>
    <property type="match status" value="1"/>
</dbReference>
<evidence type="ECO:0000259" key="6">
    <source>
        <dbReference type="Pfam" id="PF08281"/>
    </source>
</evidence>
<dbReference type="Pfam" id="PF04542">
    <property type="entry name" value="Sigma70_r2"/>
    <property type="match status" value="1"/>
</dbReference>
<evidence type="ECO:0000259" key="5">
    <source>
        <dbReference type="Pfam" id="PF04542"/>
    </source>
</evidence>
<dbReference type="PANTHER" id="PTHR43133">
    <property type="entry name" value="RNA POLYMERASE ECF-TYPE SIGMA FACTO"/>
    <property type="match status" value="1"/>
</dbReference>
<dbReference type="RefSeq" id="WP_282333961.1">
    <property type="nucleotide sequence ID" value="NZ_JASBRG010000005.1"/>
</dbReference>
<dbReference type="SUPFAM" id="SSF88946">
    <property type="entry name" value="Sigma2 domain of RNA polymerase sigma factors"/>
    <property type="match status" value="1"/>
</dbReference>
<dbReference type="NCBIfam" id="TIGR02937">
    <property type="entry name" value="sigma70-ECF"/>
    <property type="match status" value="1"/>
</dbReference>
<feature type="domain" description="RNA polymerase sigma-70 region 2" evidence="5">
    <location>
        <begin position="30"/>
        <end position="92"/>
    </location>
</feature>
<dbReference type="Gene3D" id="1.10.10.10">
    <property type="entry name" value="Winged helix-like DNA-binding domain superfamily/Winged helix DNA-binding domain"/>
    <property type="match status" value="1"/>
</dbReference>
<dbReference type="PANTHER" id="PTHR43133:SF46">
    <property type="entry name" value="RNA POLYMERASE SIGMA-70 FACTOR ECF SUBFAMILY"/>
    <property type="match status" value="1"/>
</dbReference>
<evidence type="ECO:0000313" key="7">
    <source>
        <dbReference type="EMBL" id="MDI3319858.1"/>
    </source>
</evidence>
<comment type="caution">
    <text evidence="7">The sequence shown here is derived from an EMBL/GenBank/DDBJ whole genome shotgun (WGS) entry which is preliminary data.</text>
</comment>